<comment type="catalytic activity">
    <reaction evidence="1 14">
        <text>Catalyzes the rearrangement of -S-S- bonds in proteins.</text>
        <dbReference type="EC" id="5.3.4.1"/>
    </reaction>
</comment>
<dbReference type="PANTHER" id="PTHR18929">
    <property type="entry name" value="PROTEIN DISULFIDE ISOMERASE"/>
    <property type="match status" value="1"/>
</dbReference>
<evidence type="ECO:0000256" key="2">
    <source>
        <dbReference type="ARBA" id="ARBA00004319"/>
    </source>
</evidence>
<dbReference type="GO" id="GO:0005788">
    <property type="term" value="C:endoplasmic reticulum lumen"/>
    <property type="evidence" value="ECO:0007669"/>
    <property type="project" value="UniProtKB-SubCell"/>
</dbReference>
<dbReference type="Gramene" id="RZC48700">
    <property type="protein sequence ID" value="RZC48700"/>
    <property type="gene ID" value="C5167_017126"/>
</dbReference>
<dbReference type="GO" id="GO:0034976">
    <property type="term" value="P:response to endoplasmic reticulum stress"/>
    <property type="evidence" value="ECO:0007669"/>
    <property type="project" value="TreeGrafter"/>
</dbReference>
<organism evidence="16 17">
    <name type="scientific">Papaver somniferum</name>
    <name type="common">Opium poppy</name>
    <dbReference type="NCBI Taxonomy" id="3469"/>
    <lineage>
        <taxon>Eukaryota</taxon>
        <taxon>Viridiplantae</taxon>
        <taxon>Streptophyta</taxon>
        <taxon>Embryophyta</taxon>
        <taxon>Tracheophyta</taxon>
        <taxon>Spermatophyta</taxon>
        <taxon>Magnoliopsida</taxon>
        <taxon>Ranunculales</taxon>
        <taxon>Papaveraceae</taxon>
        <taxon>Papaveroideae</taxon>
        <taxon>Papaver</taxon>
    </lineage>
</organism>
<sequence length="514" mass="57050">MNIVVTMKFSNVFSVVLALILCISSPRLISAAEEEGGAKAVEYVLTLDHTNFHDTIKKHDFIVLEFYAPWCGHCKSLAPEYEKAAALLSSHDPPIVLAKIDANEESNKALATEFNVGGFPTLKIARNGGKDITDYKGPRVADGIVEYLKKQVGPASAAISCAEDASNLISDSKVFVVGVFPKFSGEEFENFITLAEKLRSDYDFGHTLDAKFLPRGGDVKVPTVRFLKPFDELFVDSQDFNVDALEKFLGEADVPLVTQFDSDPKNQPYVSKFFNNPNAKVMLFLNFTGALSDAIKSKFQEVAKNQKGKGLSFLMGDLETSTRALQYFGLKADQVPLIIVQNTNKEKYLKEHLEADQIEPWIKEYLNGNVKPFRKSEPIPKVNDEPVKVVVGDNVEDVFFNSGKNVLLKFYAPWCGHCKTLAPILEEVAVSFQSDPDIIIAKLDATTNDFPADKFEVKGYPTLYFKSSSGIAVQYDGGRTKEDIIDFIEKNKETTVKTDEATEPVELDAVKDEL</sequence>
<dbReference type="Pfam" id="PF00085">
    <property type="entry name" value="Thioredoxin"/>
    <property type="match status" value="2"/>
</dbReference>
<evidence type="ECO:0000313" key="16">
    <source>
        <dbReference type="EMBL" id="RZC48700.1"/>
    </source>
</evidence>
<keyword evidence="11 12" id="KW-0676">Redox-active center</keyword>
<keyword evidence="9" id="KW-0325">Glycoprotein</keyword>
<feature type="signal peptide" evidence="14">
    <location>
        <begin position="1"/>
        <end position="31"/>
    </location>
</feature>
<dbReference type="InterPro" id="IPR036249">
    <property type="entry name" value="Thioredoxin-like_sf"/>
</dbReference>
<gene>
    <name evidence="16" type="ORF">C5167_017126</name>
</gene>
<dbReference type="NCBIfam" id="TIGR01126">
    <property type="entry name" value="pdi_dom"/>
    <property type="match status" value="2"/>
</dbReference>
<evidence type="ECO:0000313" key="17">
    <source>
        <dbReference type="Proteomes" id="UP000316621"/>
    </source>
</evidence>
<feature type="domain" description="Thioredoxin" evidence="15">
    <location>
        <begin position="27"/>
        <end position="153"/>
    </location>
</feature>
<dbReference type="InterPro" id="IPR005792">
    <property type="entry name" value="Prot_disulphide_isomerase"/>
</dbReference>
<evidence type="ECO:0000256" key="13">
    <source>
        <dbReference type="RuleBase" id="RU004208"/>
    </source>
</evidence>
<comment type="similarity">
    <text evidence="3 13">Belongs to the protein disulfide isomerase family.</text>
</comment>
<name>A0A4Y7ILN9_PAPSO</name>
<dbReference type="FunFam" id="3.40.30.10:FF:000184">
    <property type="entry name" value="Protein disulfide-isomerase"/>
    <property type="match status" value="1"/>
</dbReference>
<dbReference type="EMBL" id="CM010716">
    <property type="protein sequence ID" value="RZC48700.1"/>
    <property type="molecule type" value="Genomic_DNA"/>
</dbReference>
<reference evidence="16 17" key="1">
    <citation type="journal article" date="2018" name="Science">
        <title>The opium poppy genome and morphinan production.</title>
        <authorList>
            <person name="Guo L."/>
            <person name="Winzer T."/>
            <person name="Yang X."/>
            <person name="Li Y."/>
            <person name="Ning Z."/>
            <person name="He Z."/>
            <person name="Teodor R."/>
            <person name="Lu Y."/>
            <person name="Bowser T.A."/>
            <person name="Graham I.A."/>
            <person name="Ye K."/>
        </authorList>
    </citation>
    <scope>NUCLEOTIDE SEQUENCE [LARGE SCALE GENOMIC DNA]</scope>
    <source>
        <strain evidence="17">cv. HN1</strain>
        <tissue evidence="16">Leaves</tissue>
    </source>
</reference>
<evidence type="ECO:0000256" key="3">
    <source>
        <dbReference type="ARBA" id="ARBA00006347"/>
    </source>
</evidence>
<dbReference type="Pfam" id="PF13848">
    <property type="entry name" value="Thioredoxin_6"/>
    <property type="match status" value="1"/>
</dbReference>
<feature type="disulfide bond" description="Redox-active" evidence="12">
    <location>
        <begin position="415"/>
        <end position="418"/>
    </location>
</feature>
<dbReference type="CDD" id="cd02982">
    <property type="entry name" value="PDI_b'_family"/>
    <property type="match status" value="1"/>
</dbReference>
<evidence type="ECO:0000256" key="4">
    <source>
        <dbReference type="ARBA" id="ARBA00012723"/>
    </source>
</evidence>
<evidence type="ECO:0000256" key="1">
    <source>
        <dbReference type="ARBA" id="ARBA00001182"/>
    </source>
</evidence>
<keyword evidence="10 14" id="KW-0413">Isomerase</keyword>
<dbReference type="SUPFAM" id="SSF52833">
    <property type="entry name" value="Thioredoxin-like"/>
    <property type="match status" value="4"/>
</dbReference>
<dbReference type="AlphaFoldDB" id="A0A4Y7ILN9"/>
<dbReference type="PANTHER" id="PTHR18929:SF250">
    <property type="entry name" value="PROTEIN DISULFIDE-ISOMERASE"/>
    <property type="match status" value="1"/>
</dbReference>
<dbReference type="GO" id="GO:0003756">
    <property type="term" value="F:protein disulfide isomerase activity"/>
    <property type="evidence" value="ECO:0007669"/>
    <property type="project" value="UniProtKB-EC"/>
</dbReference>
<dbReference type="EC" id="5.3.4.1" evidence="4 14"/>
<evidence type="ECO:0000256" key="9">
    <source>
        <dbReference type="ARBA" id="ARBA00023180"/>
    </source>
</evidence>
<dbReference type="FunFam" id="3.40.30.10:FF:000150">
    <property type="entry name" value="Protein disulfide-isomerase"/>
    <property type="match status" value="1"/>
</dbReference>
<dbReference type="PROSITE" id="PS51352">
    <property type="entry name" value="THIOREDOXIN_2"/>
    <property type="match status" value="2"/>
</dbReference>
<keyword evidence="6" id="KW-0677">Repeat</keyword>
<dbReference type="NCBIfam" id="TIGR01130">
    <property type="entry name" value="ER_PDI_fam"/>
    <property type="match status" value="1"/>
</dbReference>
<dbReference type="InterPro" id="IPR005788">
    <property type="entry name" value="PDI_thioredoxin-like_dom"/>
</dbReference>
<comment type="subcellular location">
    <subcellularLocation>
        <location evidence="2">Endoplasmic reticulum lumen</location>
    </subcellularLocation>
</comment>
<evidence type="ECO:0000256" key="6">
    <source>
        <dbReference type="ARBA" id="ARBA00022737"/>
    </source>
</evidence>
<keyword evidence="5 14" id="KW-0732">Signal</keyword>
<keyword evidence="17" id="KW-1185">Reference proteome</keyword>
<feature type="chain" id="PRO_5021440007" description="Protein disulfide-isomerase" evidence="14">
    <location>
        <begin position="32"/>
        <end position="514"/>
    </location>
</feature>
<evidence type="ECO:0000256" key="8">
    <source>
        <dbReference type="ARBA" id="ARBA00023157"/>
    </source>
</evidence>
<dbReference type="Gene3D" id="3.40.30.10">
    <property type="entry name" value="Glutaredoxin"/>
    <property type="match status" value="4"/>
</dbReference>
<accession>A0A4Y7ILN9</accession>
<dbReference type="FunFam" id="3.40.30.10:FF:000143">
    <property type="entry name" value="Protein disulfide-isomerase"/>
    <property type="match status" value="1"/>
</dbReference>
<feature type="disulfide bond" description="Redox-active" evidence="12">
    <location>
        <begin position="71"/>
        <end position="74"/>
    </location>
</feature>
<dbReference type="CDD" id="cd02995">
    <property type="entry name" value="PDI_a_PDI_a'_C"/>
    <property type="match status" value="1"/>
</dbReference>
<dbReference type="CDD" id="cd02981">
    <property type="entry name" value="PDI_b_family"/>
    <property type="match status" value="1"/>
</dbReference>
<protein>
    <recommendedName>
        <fullName evidence="4 14">Protein disulfide-isomerase</fullName>
        <ecNumber evidence="4 14">5.3.4.1</ecNumber>
    </recommendedName>
</protein>
<dbReference type="InterPro" id="IPR013766">
    <property type="entry name" value="Thioredoxin_domain"/>
</dbReference>
<evidence type="ECO:0000256" key="5">
    <source>
        <dbReference type="ARBA" id="ARBA00022729"/>
    </source>
</evidence>
<dbReference type="InterPro" id="IPR017937">
    <property type="entry name" value="Thioredoxin_CS"/>
</dbReference>
<evidence type="ECO:0000256" key="10">
    <source>
        <dbReference type="ARBA" id="ARBA00023235"/>
    </source>
</evidence>
<keyword evidence="8 12" id="KW-1015">Disulfide bond</keyword>
<evidence type="ECO:0000256" key="11">
    <source>
        <dbReference type="ARBA" id="ARBA00023284"/>
    </source>
</evidence>
<evidence type="ECO:0000259" key="15">
    <source>
        <dbReference type="PROSITE" id="PS51352"/>
    </source>
</evidence>
<dbReference type="OMA" id="HEAANQY"/>
<dbReference type="OrthoDB" id="427280at2759"/>
<dbReference type="Proteomes" id="UP000316621">
    <property type="component" value="Chromosome 2"/>
</dbReference>
<keyword evidence="7" id="KW-0256">Endoplasmic reticulum</keyword>
<dbReference type="FunFam" id="3.40.30.10:FF:000152">
    <property type="entry name" value="Protein disulfide-isomerase"/>
    <property type="match status" value="1"/>
</dbReference>
<dbReference type="PROSITE" id="PS00194">
    <property type="entry name" value="THIOREDOXIN_1"/>
    <property type="match status" value="2"/>
</dbReference>
<proteinExistence type="inferred from homology"/>
<evidence type="ECO:0000256" key="14">
    <source>
        <dbReference type="RuleBase" id="RU361130"/>
    </source>
</evidence>
<dbReference type="STRING" id="3469.A0A4Y7ILN9"/>
<evidence type="ECO:0000256" key="7">
    <source>
        <dbReference type="ARBA" id="ARBA00022824"/>
    </source>
</evidence>
<dbReference type="CDD" id="cd02961">
    <property type="entry name" value="PDI_a_family"/>
    <property type="match status" value="1"/>
</dbReference>
<evidence type="ECO:0000256" key="12">
    <source>
        <dbReference type="PIRSR" id="PIRSR605792-51"/>
    </source>
</evidence>
<dbReference type="PRINTS" id="PR00421">
    <property type="entry name" value="THIOREDOXIN"/>
</dbReference>
<dbReference type="GO" id="GO:0006457">
    <property type="term" value="P:protein folding"/>
    <property type="evidence" value="ECO:0007669"/>
    <property type="project" value="TreeGrafter"/>
</dbReference>
<feature type="domain" description="Thioredoxin" evidence="15">
    <location>
        <begin position="352"/>
        <end position="493"/>
    </location>
</feature>